<organism evidence="4 5">
    <name type="scientific">Aminobacter niigataensis</name>
    <dbReference type="NCBI Taxonomy" id="83265"/>
    <lineage>
        <taxon>Bacteria</taxon>
        <taxon>Pseudomonadati</taxon>
        <taxon>Pseudomonadota</taxon>
        <taxon>Alphaproteobacteria</taxon>
        <taxon>Hyphomicrobiales</taxon>
        <taxon>Phyllobacteriaceae</taxon>
        <taxon>Aminobacter</taxon>
    </lineage>
</organism>
<keyword evidence="2" id="KW-1133">Transmembrane helix</keyword>
<keyword evidence="2" id="KW-0472">Membrane</keyword>
<evidence type="ECO:0000259" key="3">
    <source>
        <dbReference type="PROSITE" id="PS50234"/>
    </source>
</evidence>
<comment type="caution">
    <text evidence="4">The sequence shown here is derived from an EMBL/GenBank/DDBJ whole genome shotgun (WGS) entry which is preliminary data.</text>
</comment>
<name>A0ABR6L250_9HYPH</name>
<dbReference type="Proteomes" id="UP000539538">
    <property type="component" value="Unassembled WGS sequence"/>
</dbReference>
<accession>A0ABR6L250</accession>
<dbReference type="SUPFAM" id="SSF53300">
    <property type="entry name" value="vWA-like"/>
    <property type="match status" value="1"/>
</dbReference>
<dbReference type="RefSeq" id="WP_183262817.1">
    <property type="nucleotide sequence ID" value="NZ_BAAAVZ010000002.1"/>
</dbReference>
<reference evidence="4 5" key="1">
    <citation type="submission" date="2020-08" db="EMBL/GenBank/DDBJ databases">
        <title>Genomic Encyclopedia of Type Strains, Phase IV (KMG-IV): sequencing the most valuable type-strain genomes for metagenomic binning, comparative biology and taxonomic classification.</title>
        <authorList>
            <person name="Goeker M."/>
        </authorList>
    </citation>
    <scope>NUCLEOTIDE SEQUENCE [LARGE SCALE GENOMIC DNA]</scope>
    <source>
        <strain evidence="4 5">DSM 7050</strain>
    </source>
</reference>
<dbReference type="EMBL" id="JACHOT010000002">
    <property type="protein sequence ID" value="MBB4650846.1"/>
    <property type="molecule type" value="Genomic_DNA"/>
</dbReference>
<feature type="transmembrane region" description="Helical" evidence="2">
    <location>
        <begin position="21"/>
        <end position="44"/>
    </location>
</feature>
<sequence>MLQFRKVGRTALRLAGDRRGNFAVLGGVTIPLLAMAAGFGLNIVQLSNVKSSLSLAVDAAVTSTARDLTTGRIKPEDADSSVRTLLEVNAANLLAPGEKVVLRSVTVDKLAGTVEATAEIDVDIFFPLFGTANRQRVSATTASLYSDKRIEVAMMLDVTGSMGGQKIKDLKTAAQNAVSILLTGQNADKPRIRIALVPYAEAVNTGGLSDAVFVEKPGKSDLPPPIDAVQAVSASSGGDGCATERKDKDGAADFSDDGPYTERENNKGEIYLARVNRDDRVGSCPSAKLIPLTADMAKLTTAIDGFRANGVTAGGIAAQWGYYMLSPKWRTAIKDANIGAGPADHDAKKVAKVAILMTDGLFNTAFAGVSGKAQGGQSAKSGSYAESICANMKKDGIEVFTIGFDLDNKDTSKSERNAAKAVLKNCATPDTGTLKRYFEVSTGKELDDAFQTIARNIEQLSLTK</sequence>
<proteinExistence type="predicted"/>
<dbReference type="InterPro" id="IPR002035">
    <property type="entry name" value="VWF_A"/>
</dbReference>
<dbReference type="InterPro" id="IPR036465">
    <property type="entry name" value="vWFA_dom_sf"/>
</dbReference>
<feature type="domain" description="VWFA" evidence="3">
    <location>
        <begin position="151"/>
        <end position="453"/>
    </location>
</feature>
<dbReference type="Gene3D" id="3.40.50.410">
    <property type="entry name" value="von Willebrand factor, type A domain"/>
    <property type="match status" value="2"/>
</dbReference>
<evidence type="ECO:0000256" key="2">
    <source>
        <dbReference type="SAM" id="Phobius"/>
    </source>
</evidence>
<dbReference type="PROSITE" id="PS50234">
    <property type="entry name" value="VWFA"/>
    <property type="match status" value="1"/>
</dbReference>
<keyword evidence="2" id="KW-0812">Transmembrane</keyword>
<evidence type="ECO:0000256" key="1">
    <source>
        <dbReference type="SAM" id="MobiDB-lite"/>
    </source>
</evidence>
<feature type="region of interest" description="Disordered" evidence="1">
    <location>
        <begin position="233"/>
        <end position="260"/>
    </location>
</feature>
<evidence type="ECO:0000313" key="5">
    <source>
        <dbReference type="Proteomes" id="UP000539538"/>
    </source>
</evidence>
<protein>
    <submittedName>
        <fullName evidence="4">Flp pilus assembly protein TadG</fullName>
    </submittedName>
</protein>
<gene>
    <name evidence="4" type="ORF">GGQ99_002601</name>
</gene>
<keyword evidence="5" id="KW-1185">Reference proteome</keyword>
<feature type="compositionally biased region" description="Basic and acidic residues" evidence="1">
    <location>
        <begin position="242"/>
        <end position="251"/>
    </location>
</feature>
<evidence type="ECO:0000313" key="4">
    <source>
        <dbReference type="EMBL" id="MBB4650846.1"/>
    </source>
</evidence>